<dbReference type="Proteomes" id="UP001526246">
    <property type="component" value="Unassembled WGS sequence"/>
</dbReference>
<dbReference type="Gene3D" id="3.40.50.300">
    <property type="entry name" value="P-loop containing nucleotide triphosphate hydrolases"/>
    <property type="match status" value="1"/>
</dbReference>
<keyword evidence="5" id="KW-1185">Reference proteome</keyword>
<dbReference type="Pfam" id="PF00685">
    <property type="entry name" value="Sulfotransfer_1"/>
    <property type="match status" value="1"/>
</dbReference>
<gene>
    <name evidence="4" type="ORF">OMW55_00015</name>
</gene>
<organism evidence="4 5">
    <name type="scientific">Sphingomonas arvum</name>
    <dbReference type="NCBI Taxonomy" id="2992113"/>
    <lineage>
        <taxon>Bacteria</taxon>
        <taxon>Pseudomonadati</taxon>
        <taxon>Pseudomonadota</taxon>
        <taxon>Alphaproteobacteria</taxon>
        <taxon>Sphingomonadales</taxon>
        <taxon>Sphingomonadaceae</taxon>
        <taxon>Sphingomonas</taxon>
    </lineage>
</organism>
<name>A0ABT3JAU2_9SPHN</name>
<dbReference type="PANTHER" id="PTHR10605:SF56">
    <property type="entry name" value="BIFUNCTIONAL HEPARAN SULFATE N-DEACETYLASE_N-SULFOTRANSFERASE"/>
    <property type="match status" value="1"/>
</dbReference>
<evidence type="ECO:0000256" key="2">
    <source>
        <dbReference type="ARBA" id="ARBA00023180"/>
    </source>
</evidence>
<reference evidence="4 5" key="1">
    <citation type="submission" date="2022-10" db="EMBL/GenBank/DDBJ databases">
        <title>Sphingomonas sp.</title>
        <authorList>
            <person name="Jin C."/>
        </authorList>
    </citation>
    <scope>NUCLEOTIDE SEQUENCE [LARGE SCALE GENOMIC DNA]</scope>
    <source>
        <strain evidence="4 5">BN140010</strain>
    </source>
</reference>
<dbReference type="EMBL" id="JAPDOB010000001">
    <property type="protein sequence ID" value="MCW3796194.1"/>
    <property type="molecule type" value="Genomic_DNA"/>
</dbReference>
<evidence type="ECO:0000256" key="1">
    <source>
        <dbReference type="ARBA" id="ARBA00022679"/>
    </source>
</evidence>
<evidence type="ECO:0000313" key="5">
    <source>
        <dbReference type="Proteomes" id="UP001526246"/>
    </source>
</evidence>
<protein>
    <submittedName>
        <fullName evidence="4">Sulfotransferase domain-containing protein</fullName>
    </submittedName>
</protein>
<dbReference type="InterPro" id="IPR037359">
    <property type="entry name" value="NST/OST"/>
</dbReference>
<keyword evidence="1" id="KW-0808">Transferase</keyword>
<dbReference type="RefSeq" id="WP_264879957.1">
    <property type="nucleotide sequence ID" value="NZ_JAPDOB010000001.1"/>
</dbReference>
<feature type="domain" description="Sulfotransferase" evidence="3">
    <location>
        <begin position="9"/>
        <end position="183"/>
    </location>
</feature>
<keyword evidence="2" id="KW-0325">Glycoprotein</keyword>
<dbReference type="InterPro" id="IPR000863">
    <property type="entry name" value="Sulfotransferase_dom"/>
</dbReference>
<dbReference type="InterPro" id="IPR027417">
    <property type="entry name" value="P-loop_NTPase"/>
</dbReference>
<evidence type="ECO:0000259" key="3">
    <source>
        <dbReference type="Pfam" id="PF00685"/>
    </source>
</evidence>
<comment type="caution">
    <text evidence="4">The sequence shown here is derived from an EMBL/GenBank/DDBJ whole genome shotgun (WGS) entry which is preliminary data.</text>
</comment>
<evidence type="ECO:0000313" key="4">
    <source>
        <dbReference type="EMBL" id="MCW3796194.1"/>
    </source>
</evidence>
<dbReference type="SUPFAM" id="SSF52540">
    <property type="entry name" value="P-loop containing nucleoside triphosphate hydrolases"/>
    <property type="match status" value="1"/>
</dbReference>
<accession>A0ABT3JAU2</accession>
<proteinExistence type="predicted"/>
<sequence length="292" mass="33878">MSKISPSHPDFIYIGTSKAGSTWHFKVLSWHPEIYMYPGKDLGFFSGHFEKGREWYLNQFKPKPPQTVVGEVSHTYLVHPDAPRRIAQHLPHLKMLICLRDPVQRTFSDYLDGVKNGKFTESFEAELARNPGLIDRSRYGTHFQRYLQRFERSQFHIGCFDELATAPRQYAQRMYQFLGVDALEIPGELTRKVLPAGEARSAVLAETAKRLSRFARRTGLDAVRGRMKTSEFVRNVLYRPFDGSSRPRMERATEVRLRDLFAEEVQLFDELAGTDLSAKWNYWPISDRRLTA</sequence>
<dbReference type="PANTHER" id="PTHR10605">
    <property type="entry name" value="HEPARAN SULFATE SULFOTRANSFERASE"/>
    <property type="match status" value="1"/>
</dbReference>